<evidence type="ECO:0000256" key="8">
    <source>
        <dbReference type="SAM" id="Phobius"/>
    </source>
</evidence>
<evidence type="ECO:0000256" key="2">
    <source>
        <dbReference type="ARBA" id="ARBA00007400"/>
    </source>
</evidence>
<evidence type="ECO:0000256" key="1">
    <source>
        <dbReference type="ARBA" id="ARBA00004651"/>
    </source>
</evidence>
<evidence type="ECO:0000256" key="4">
    <source>
        <dbReference type="ARBA" id="ARBA00022692"/>
    </source>
</evidence>
<comment type="similarity">
    <text evidence="2">Belongs to the acyltransferase 3 family.</text>
</comment>
<evidence type="ECO:0000256" key="6">
    <source>
        <dbReference type="ARBA" id="ARBA00023136"/>
    </source>
</evidence>
<keyword evidence="5 8" id="KW-1133">Transmembrane helix</keyword>
<comment type="subcellular location">
    <subcellularLocation>
        <location evidence="1">Cell membrane</location>
        <topology evidence="1">Multi-pass membrane protein</topology>
    </subcellularLocation>
</comment>
<gene>
    <name evidence="10" type="ORF">E4K62_03085</name>
</gene>
<feature type="transmembrane region" description="Helical" evidence="8">
    <location>
        <begin position="284"/>
        <end position="303"/>
    </location>
</feature>
<dbReference type="Proteomes" id="UP000295748">
    <property type="component" value="Chromosome"/>
</dbReference>
<dbReference type="EMBL" id="CP038266">
    <property type="protein sequence ID" value="QBR87773.1"/>
    <property type="molecule type" value="Genomic_DNA"/>
</dbReference>
<dbReference type="RefSeq" id="WP_135063453.1">
    <property type="nucleotide sequence ID" value="NZ_JBHUCT010000009.1"/>
</dbReference>
<feature type="region of interest" description="Disordered" evidence="7">
    <location>
        <begin position="359"/>
        <end position="381"/>
    </location>
</feature>
<feature type="transmembrane region" description="Helical" evidence="8">
    <location>
        <begin position="315"/>
        <end position="336"/>
    </location>
</feature>
<keyword evidence="4 8" id="KW-0812">Transmembrane</keyword>
<dbReference type="InterPro" id="IPR002656">
    <property type="entry name" value="Acyl_transf_3_dom"/>
</dbReference>
<keyword evidence="6 8" id="KW-0472">Membrane</keyword>
<feature type="transmembrane region" description="Helical" evidence="8">
    <location>
        <begin position="155"/>
        <end position="171"/>
    </location>
</feature>
<organism evidence="10 11">
    <name type="scientific">Microbacterium wangchenii</name>
    <dbReference type="NCBI Taxonomy" id="2541726"/>
    <lineage>
        <taxon>Bacteria</taxon>
        <taxon>Bacillati</taxon>
        <taxon>Actinomycetota</taxon>
        <taxon>Actinomycetes</taxon>
        <taxon>Micrococcales</taxon>
        <taxon>Microbacteriaceae</taxon>
        <taxon>Microbacterium</taxon>
    </lineage>
</organism>
<protein>
    <recommendedName>
        <fullName evidence="9">Acyltransferase 3 domain-containing protein</fullName>
    </recommendedName>
</protein>
<dbReference type="PANTHER" id="PTHR40074:SF4">
    <property type="entry name" value="INNER MEMBRANE PROTEIN YCFT"/>
    <property type="match status" value="1"/>
</dbReference>
<reference evidence="10 11" key="1">
    <citation type="submission" date="2019-03" db="EMBL/GenBank/DDBJ databases">
        <authorList>
            <person name="Dong K."/>
        </authorList>
    </citation>
    <scope>NUCLEOTIDE SEQUENCE [LARGE SCALE GENOMIC DNA]</scope>
    <source>
        <strain evidence="11">dk512</strain>
    </source>
</reference>
<evidence type="ECO:0000256" key="3">
    <source>
        <dbReference type="ARBA" id="ARBA00022475"/>
    </source>
</evidence>
<evidence type="ECO:0000313" key="10">
    <source>
        <dbReference type="EMBL" id="QBR87773.1"/>
    </source>
</evidence>
<keyword evidence="11" id="KW-1185">Reference proteome</keyword>
<evidence type="ECO:0000259" key="9">
    <source>
        <dbReference type="Pfam" id="PF01757"/>
    </source>
</evidence>
<feature type="transmembrane region" description="Helical" evidence="8">
    <location>
        <begin position="246"/>
        <end position="263"/>
    </location>
</feature>
<dbReference type="PANTHER" id="PTHR40074">
    <property type="entry name" value="O-ACETYLTRANSFERASE WECH"/>
    <property type="match status" value="1"/>
</dbReference>
<feature type="domain" description="Acyltransferase 3" evidence="9">
    <location>
        <begin position="17"/>
        <end position="336"/>
    </location>
</feature>
<keyword evidence="3" id="KW-1003">Cell membrane</keyword>
<evidence type="ECO:0000313" key="11">
    <source>
        <dbReference type="Proteomes" id="UP000295748"/>
    </source>
</evidence>
<feature type="transmembrane region" description="Helical" evidence="8">
    <location>
        <begin position="221"/>
        <end position="240"/>
    </location>
</feature>
<evidence type="ECO:0000256" key="7">
    <source>
        <dbReference type="SAM" id="MobiDB-lite"/>
    </source>
</evidence>
<sequence>MGKGAAALVTQKPIRLTWPDMARGACVMLVVLHHVIRQMVDQAPESWQMAGAAWTVLDDFLTPIRIPLFFFISGLLVQRSLSRPWGETRKRWVVPVYLYVLWSTLLTLRLLLPWGDHEHSFLSNFFGNLVLAGSGYWYLYALPLYYLYSRVTRRWPWWLALLPLLPGLAFRDQFTEWMQSAGYEVMDSASLLGSILANAAFYWIGARYGAIVMEALRNLRWLVSTSLVLGYTAVQSIAIAAGSVDAVVPVVSLLGIGVGILVASRASSDALPSRGLRYVGERTLPVYVLQFFFVSVLSLAWSRMGSMPIIDQMPLLAWLYPVLVTTAIVLVSLGVYRVANLFSALRWLFTPPERWTRPAATPDVGVRPSATDSDGGPRRSV</sequence>
<accession>A0ABX5SNQ2</accession>
<proteinExistence type="inferred from homology"/>
<evidence type="ECO:0000256" key="5">
    <source>
        <dbReference type="ARBA" id="ARBA00022989"/>
    </source>
</evidence>
<dbReference type="Pfam" id="PF01757">
    <property type="entry name" value="Acyl_transf_3"/>
    <property type="match status" value="1"/>
</dbReference>
<feature type="transmembrane region" description="Helical" evidence="8">
    <location>
        <begin position="126"/>
        <end position="148"/>
    </location>
</feature>
<name>A0ABX5SNQ2_9MICO</name>
<feature type="transmembrane region" description="Helical" evidence="8">
    <location>
        <begin position="191"/>
        <end position="209"/>
    </location>
</feature>
<feature type="transmembrane region" description="Helical" evidence="8">
    <location>
        <begin position="93"/>
        <end position="114"/>
    </location>
</feature>